<sequence>MAFYVGSKKVISKQMFMDASGNTNNDGSNVTACVYPGETFGGCGGIMATNPGGCSGSVVLEHSGGCDLPAGGGIDKYPFFCDFVGKKGPTQDPGYTGNQNWGTGNLDCQSHWHFCDQCMPPRQCQADGSRCLSHVIFGFGQSEYRSGMLGINGHWGEGGAGLNATHSAGSLRTSMVYTEGAHNGTNYCYPHGDEFIWDMERCCERAFIGVTGWSGSTVCTQRTNQVAHNLFEGNNTLGYGRNWHTASLDGTVGDGGYLEVNHQPGNNAGGCGIRFHCTCFSDWFCTDGTGKNKLWGCTNWAAGPGRFDGDGQVSTGEYPAGCWIFPHYFTWSGEPICKRGFMIGMGWEADFASCDPGSDRRGKVLNSIMLRCENNMGFMDGCAIDYWSGEYCCSGGCNGTINGHARHAGGYGEGSALSFVTAKQGITCVCFS</sequence>
<evidence type="ECO:0000313" key="1">
    <source>
        <dbReference type="EMBL" id="SUZ76626.1"/>
    </source>
</evidence>
<proteinExistence type="predicted"/>
<gene>
    <name evidence="1" type="ORF">METZ01_LOCUS29480</name>
</gene>
<accession>A0A381QBD0</accession>
<dbReference type="AlphaFoldDB" id="A0A381QBD0"/>
<organism evidence="1">
    <name type="scientific">marine metagenome</name>
    <dbReference type="NCBI Taxonomy" id="408172"/>
    <lineage>
        <taxon>unclassified sequences</taxon>
        <taxon>metagenomes</taxon>
        <taxon>ecological metagenomes</taxon>
    </lineage>
</organism>
<reference evidence="1" key="1">
    <citation type="submission" date="2018-05" db="EMBL/GenBank/DDBJ databases">
        <authorList>
            <person name="Lanie J.A."/>
            <person name="Ng W.-L."/>
            <person name="Kazmierczak K.M."/>
            <person name="Andrzejewski T.M."/>
            <person name="Davidsen T.M."/>
            <person name="Wayne K.J."/>
            <person name="Tettelin H."/>
            <person name="Glass J.I."/>
            <person name="Rusch D."/>
            <person name="Podicherti R."/>
            <person name="Tsui H.-C.T."/>
            <person name="Winkler M.E."/>
        </authorList>
    </citation>
    <scope>NUCLEOTIDE SEQUENCE</scope>
</reference>
<protein>
    <submittedName>
        <fullName evidence="1">Uncharacterized protein</fullName>
    </submittedName>
</protein>
<name>A0A381QBD0_9ZZZZ</name>
<dbReference type="EMBL" id="UINC01001285">
    <property type="protein sequence ID" value="SUZ76626.1"/>
    <property type="molecule type" value="Genomic_DNA"/>
</dbReference>